<dbReference type="SUPFAM" id="SSF47473">
    <property type="entry name" value="EF-hand"/>
    <property type="match status" value="1"/>
</dbReference>
<dbReference type="Gene3D" id="1.10.238.10">
    <property type="entry name" value="EF-hand"/>
    <property type="match status" value="1"/>
</dbReference>
<sequence>MVAAERAKYFRAVKRLFAQLDKDQDGGITAKEFEIALETPTLIHVFDALELSVEDAWALFRTLDSDGDSRVGPLKFLEGCLRLKGAARSIDAGGQGRTARSWRGMG</sequence>
<dbReference type="AlphaFoldDB" id="A0AA36I7L9"/>
<feature type="domain" description="EF-hand" evidence="1">
    <location>
        <begin position="8"/>
        <end position="43"/>
    </location>
</feature>
<protein>
    <recommendedName>
        <fullName evidence="1">EF-hand domain-containing protein</fullName>
    </recommendedName>
</protein>
<gene>
    <name evidence="2" type="ORF">EVOR1521_LOCUS9638</name>
</gene>
<organism evidence="2 3">
    <name type="scientific">Effrenium voratum</name>
    <dbReference type="NCBI Taxonomy" id="2562239"/>
    <lineage>
        <taxon>Eukaryota</taxon>
        <taxon>Sar</taxon>
        <taxon>Alveolata</taxon>
        <taxon>Dinophyceae</taxon>
        <taxon>Suessiales</taxon>
        <taxon>Symbiodiniaceae</taxon>
        <taxon>Effrenium</taxon>
    </lineage>
</organism>
<comment type="caution">
    <text evidence="2">The sequence shown here is derived from an EMBL/GenBank/DDBJ whole genome shotgun (WGS) entry which is preliminary data.</text>
</comment>
<dbReference type="GO" id="GO:0005509">
    <property type="term" value="F:calcium ion binding"/>
    <property type="evidence" value="ECO:0007669"/>
    <property type="project" value="InterPro"/>
</dbReference>
<accession>A0AA36I7L9</accession>
<name>A0AA36I7L9_9DINO</name>
<dbReference type="EMBL" id="CAUJNA010000881">
    <property type="protein sequence ID" value="CAJ1382207.1"/>
    <property type="molecule type" value="Genomic_DNA"/>
</dbReference>
<keyword evidence="3" id="KW-1185">Reference proteome</keyword>
<dbReference type="InterPro" id="IPR002048">
    <property type="entry name" value="EF_hand_dom"/>
</dbReference>
<evidence type="ECO:0000259" key="1">
    <source>
        <dbReference type="PROSITE" id="PS50222"/>
    </source>
</evidence>
<evidence type="ECO:0000313" key="2">
    <source>
        <dbReference type="EMBL" id="CAJ1382207.1"/>
    </source>
</evidence>
<proteinExistence type="predicted"/>
<dbReference type="Proteomes" id="UP001178507">
    <property type="component" value="Unassembled WGS sequence"/>
</dbReference>
<dbReference type="Pfam" id="PF13499">
    <property type="entry name" value="EF-hand_7"/>
    <property type="match status" value="1"/>
</dbReference>
<reference evidence="2" key="1">
    <citation type="submission" date="2023-08" db="EMBL/GenBank/DDBJ databases">
        <authorList>
            <person name="Chen Y."/>
            <person name="Shah S."/>
            <person name="Dougan E. K."/>
            <person name="Thang M."/>
            <person name="Chan C."/>
        </authorList>
    </citation>
    <scope>NUCLEOTIDE SEQUENCE</scope>
</reference>
<dbReference type="PROSITE" id="PS50222">
    <property type="entry name" value="EF_HAND_2"/>
    <property type="match status" value="1"/>
</dbReference>
<dbReference type="InterPro" id="IPR011992">
    <property type="entry name" value="EF-hand-dom_pair"/>
</dbReference>
<evidence type="ECO:0000313" key="3">
    <source>
        <dbReference type="Proteomes" id="UP001178507"/>
    </source>
</evidence>